<feature type="compositionally biased region" description="Low complexity" evidence="1">
    <location>
        <begin position="260"/>
        <end position="270"/>
    </location>
</feature>
<evidence type="ECO:0008006" key="4">
    <source>
        <dbReference type="Google" id="ProtNLM"/>
    </source>
</evidence>
<dbReference type="Proteomes" id="UP000562984">
    <property type="component" value="Unassembled WGS sequence"/>
</dbReference>
<dbReference type="SUPFAM" id="SSF51735">
    <property type="entry name" value="NAD(P)-binding Rossmann-fold domains"/>
    <property type="match status" value="1"/>
</dbReference>
<reference evidence="2 3" key="1">
    <citation type="submission" date="2020-05" db="EMBL/GenBank/DDBJ databases">
        <title>Nakamurella sp. DB0629 isolated from air conditioner.</title>
        <authorList>
            <person name="Kim D.H."/>
            <person name="Kim D.-U."/>
        </authorList>
    </citation>
    <scope>NUCLEOTIDE SEQUENCE [LARGE SCALE GENOMIC DNA]</scope>
    <source>
        <strain evidence="2 3">DB0629</strain>
    </source>
</reference>
<organism evidence="2 3">
    <name type="scientific">Nakamurella aerolata</name>
    <dbReference type="NCBI Taxonomy" id="1656892"/>
    <lineage>
        <taxon>Bacteria</taxon>
        <taxon>Bacillati</taxon>
        <taxon>Actinomycetota</taxon>
        <taxon>Actinomycetes</taxon>
        <taxon>Nakamurellales</taxon>
        <taxon>Nakamurellaceae</taxon>
        <taxon>Nakamurella</taxon>
    </lineage>
</organism>
<sequence length="365" mass="37539">MSGTVLLAGTGTARFRQNHQRYMYLPAVKHLIDEGLPGSPTGVSGVFEPSSDPALQERAGYLAQTSGSRVIDTIDLTGVAAVIACPDADAEAAGAGWGTELLQAAADAGVPVLMDKPTLLPADVLRDWAKRFPTGVTAAHHPRFHPAITACRGRIATGGLGLLHAVHGELLVGSGDGPHPLGELRNLAVYALDVVQALCGYPLHGKGTAQIQPPGPDGTGESITISVRVDPDVVVTLLVGRSGDGDADDPSGIDQAAGQAGTSPAGARARAAATRALPGTGVPPVHRYRILGSHGQLLADLDSPVMDLYTDTLSRVPFGPSSLDCLVDGVIRRTAAQPDLASALAMADLITALETSNAEHRAVQF</sequence>
<dbReference type="EMBL" id="JABEND010000003">
    <property type="protein sequence ID" value="NNG35751.1"/>
    <property type="molecule type" value="Genomic_DNA"/>
</dbReference>
<dbReference type="AlphaFoldDB" id="A0A849A9I5"/>
<accession>A0A849A9I5</accession>
<name>A0A849A9I5_9ACTN</name>
<feature type="region of interest" description="Disordered" evidence="1">
    <location>
        <begin position="241"/>
        <end position="270"/>
    </location>
</feature>
<keyword evidence="3" id="KW-1185">Reference proteome</keyword>
<gene>
    <name evidence="2" type="ORF">HKD39_08510</name>
</gene>
<protein>
    <recommendedName>
        <fullName evidence="4">Dehydrogenase</fullName>
    </recommendedName>
</protein>
<dbReference type="InterPro" id="IPR036291">
    <property type="entry name" value="NAD(P)-bd_dom_sf"/>
</dbReference>
<comment type="caution">
    <text evidence="2">The sequence shown here is derived from an EMBL/GenBank/DDBJ whole genome shotgun (WGS) entry which is preliminary data.</text>
</comment>
<proteinExistence type="predicted"/>
<dbReference type="SUPFAM" id="SSF55347">
    <property type="entry name" value="Glyceraldehyde-3-phosphate dehydrogenase-like, C-terminal domain"/>
    <property type="match status" value="1"/>
</dbReference>
<evidence type="ECO:0000313" key="2">
    <source>
        <dbReference type="EMBL" id="NNG35751.1"/>
    </source>
</evidence>
<dbReference type="Gene3D" id="3.30.360.10">
    <property type="entry name" value="Dihydrodipicolinate Reductase, domain 2"/>
    <property type="match status" value="1"/>
</dbReference>
<evidence type="ECO:0000256" key="1">
    <source>
        <dbReference type="SAM" id="MobiDB-lite"/>
    </source>
</evidence>
<evidence type="ECO:0000313" key="3">
    <source>
        <dbReference type="Proteomes" id="UP000562984"/>
    </source>
</evidence>
<dbReference type="RefSeq" id="WP_171199389.1">
    <property type="nucleotide sequence ID" value="NZ_JABEND010000003.1"/>
</dbReference>